<feature type="compositionally biased region" description="Polar residues" evidence="1">
    <location>
        <begin position="109"/>
        <end position="126"/>
    </location>
</feature>
<dbReference type="Proteomes" id="UP000653305">
    <property type="component" value="Unassembled WGS sequence"/>
</dbReference>
<evidence type="ECO:0000313" key="3">
    <source>
        <dbReference type="Proteomes" id="UP000653305"/>
    </source>
</evidence>
<feature type="non-terminal residue" evidence="2">
    <location>
        <position position="1"/>
    </location>
</feature>
<dbReference type="EMBL" id="BMAC01001369">
    <property type="protein sequence ID" value="GFQ07017.1"/>
    <property type="molecule type" value="Genomic_DNA"/>
</dbReference>
<proteinExistence type="predicted"/>
<feature type="region of interest" description="Disordered" evidence="1">
    <location>
        <begin position="89"/>
        <end position="126"/>
    </location>
</feature>
<reference evidence="2" key="1">
    <citation type="submission" date="2020-07" db="EMBL/GenBank/DDBJ databases">
        <title>Ethylene signaling mediates host invasion by parasitic plants.</title>
        <authorList>
            <person name="Yoshida S."/>
        </authorList>
    </citation>
    <scope>NUCLEOTIDE SEQUENCE</scope>
    <source>
        <strain evidence="2">Okayama</strain>
    </source>
</reference>
<name>A0A830D5R7_9LAMI</name>
<dbReference type="AlphaFoldDB" id="A0A830D5R7"/>
<gene>
    <name evidence="2" type="ORF">PHJA_002845800</name>
</gene>
<organism evidence="2 3">
    <name type="scientific">Phtheirospermum japonicum</name>
    <dbReference type="NCBI Taxonomy" id="374723"/>
    <lineage>
        <taxon>Eukaryota</taxon>
        <taxon>Viridiplantae</taxon>
        <taxon>Streptophyta</taxon>
        <taxon>Embryophyta</taxon>
        <taxon>Tracheophyta</taxon>
        <taxon>Spermatophyta</taxon>
        <taxon>Magnoliopsida</taxon>
        <taxon>eudicotyledons</taxon>
        <taxon>Gunneridae</taxon>
        <taxon>Pentapetalae</taxon>
        <taxon>asterids</taxon>
        <taxon>lamiids</taxon>
        <taxon>Lamiales</taxon>
        <taxon>Orobanchaceae</taxon>
        <taxon>Orobanchaceae incertae sedis</taxon>
        <taxon>Phtheirospermum</taxon>
    </lineage>
</organism>
<evidence type="ECO:0000256" key="1">
    <source>
        <dbReference type="SAM" id="MobiDB-lite"/>
    </source>
</evidence>
<comment type="caution">
    <text evidence="2">The sequence shown here is derived from an EMBL/GenBank/DDBJ whole genome shotgun (WGS) entry which is preliminary data.</text>
</comment>
<evidence type="ECO:0000313" key="2">
    <source>
        <dbReference type="EMBL" id="GFQ07017.1"/>
    </source>
</evidence>
<feature type="non-terminal residue" evidence="2">
    <location>
        <position position="241"/>
    </location>
</feature>
<sequence length="241" mass="26670">GRLTRHGPSNNFFNLLTERQLGTLLLLTDPLNLQRLLLADPLKMLKLLLLGLHLRLQLTNIGGGARSIIGASSGYWAVACNFVYGNTKQPTKPNVDSGTGDEKVPLDQSVEQSPTPNTAPSGRIYTPTSSSIIHHRRVLGLAIVFFDVVGDQKASIEELPKIAARGSKDQCMGELAEAKAEAAIRKLEYKTKPREEDTFNKLLIAWIFEEGRTTQGTHKKKEHEDCYLEPLIVINKLFEVA</sequence>
<accession>A0A830D5R7</accession>
<keyword evidence="3" id="KW-1185">Reference proteome</keyword>
<protein>
    <submittedName>
        <fullName evidence="2">Uncharacterized protein</fullName>
    </submittedName>
</protein>